<evidence type="ECO:0000313" key="2">
    <source>
        <dbReference type="Proteomes" id="UP000663880"/>
    </source>
</evidence>
<dbReference type="OrthoDB" id="6509413at2759"/>
<dbReference type="EMBL" id="CAJOBZ010000070">
    <property type="protein sequence ID" value="CAF4947764.1"/>
    <property type="molecule type" value="Genomic_DNA"/>
</dbReference>
<dbReference type="Proteomes" id="UP000663880">
    <property type="component" value="Unassembled WGS sequence"/>
</dbReference>
<dbReference type="AlphaFoldDB" id="A0A821XTF9"/>
<comment type="caution">
    <text evidence="1">The sequence shown here is derived from an EMBL/GenBank/DDBJ whole genome shotgun (WGS) entry which is preliminary data.</text>
</comment>
<reference evidence="1" key="1">
    <citation type="submission" date="2021-02" db="EMBL/GenBank/DDBJ databases">
        <authorList>
            <person name="Steward A R."/>
        </authorList>
    </citation>
    <scope>NUCLEOTIDE SEQUENCE</scope>
</reference>
<keyword evidence="2" id="KW-1185">Reference proteome</keyword>
<evidence type="ECO:0000313" key="1">
    <source>
        <dbReference type="EMBL" id="CAF4947764.1"/>
    </source>
</evidence>
<proteinExistence type="predicted"/>
<organism evidence="1 2">
    <name type="scientific">Pieris macdunnoughi</name>
    <dbReference type="NCBI Taxonomy" id="345717"/>
    <lineage>
        <taxon>Eukaryota</taxon>
        <taxon>Metazoa</taxon>
        <taxon>Ecdysozoa</taxon>
        <taxon>Arthropoda</taxon>
        <taxon>Hexapoda</taxon>
        <taxon>Insecta</taxon>
        <taxon>Pterygota</taxon>
        <taxon>Neoptera</taxon>
        <taxon>Endopterygota</taxon>
        <taxon>Lepidoptera</taxon>
        <taxon>Glossata</taxon>
        <taxon>Ditrysia</taxon>
        <taxon>Papilionoidea</taxon>
        <taxon>Pieridae</taxon>
        <taxon>Pierinae</taxon>
        <taxon>Pieris</taxon>
    </lineage>
</organism>
<gene>
    <name evidence="1" type="ORF">PMACD_LOCUS15358</name>
</gene>
<sequence length="113" mass="12471">MCNEAQIPVLDEDQMGQIDESSVTVFYNNVYLNKEPLHQAQGGLWDPILVVDCCHWCELTDGVNSVDVDGGGWLVISEGWGSIQLVCEITQSDTAKILSVKSVFVSGRLCVFY</sequence>
<name>A0A821XTF9_9NEOP</name>
<accession>A0A821XTF9</accession>
<protein>
    <submittedName>
        <fullName evidence="1">Uncharacterized protein</fullName>
    </submittedName>
</protein>